<name>D3BRC4_HETP5</name>
<feature type="domain" description="MACPF" evidence="7">
    <location>
        <begin position="523"/>
        <end position="859"/>
    </location>
</feature>
<proteinExistence type="predicted"/>
<dbReference type="EMBL" id="ADBJ01000050">
    <property type="protein sequence ID" value="EFA75956.1"/>
    <property type="molecule type" value="Genomic_DNA"/>
</dbReference>
<dbReference type="InterPro" id="IPR020863">
    <property type="entry name" value="MACPF_CS"/>
</dbReference>
<sequence>MFDNFKDDLPCLNSLYCLSIGNHNDELTFKDRDRSDIVDYLKNIKPKDFTVVPLLSNVKYTGFSNDIDIVGLNLFFSSNDKAPVTIDCKSNGRAFNITAGSEVTFYNIIFTNCSNSLGAAIHVSDDSTVFFEKVLITNSISDFGALYVSNSKVIITSSNFTFNKAYQDGSAIYATNGAVIELDNIRFTGNSRIVKYNGNDFSLTNDISIYKRSSVLSKDEVIPDANIFSICDTSSSFINMRQSSLCSIQSKLEYSVFGICNDSICDPVREDFFNCPEDCPSTFFSGFLHQEFQCKIKNKNDCGEKPIHREPLSFARLTPFKNQDSEYNIMKGQLESYFRVPRDGNIHFKFKVENINLYVYLDNNPIIEFDGSQNNLFYGDKDLTVSKYLVSDHVHKIKIIYEVIARASFGQRNLEIKYSLDGISFKLFEDINFYSYMICGDGIYDPNEDCDSDSNGGYGTPFSLKKGTGYAQNGTTCGNGICDEVDPNSCIYDCYKYITPRCAPYTMKQGSIPPMETSMDTLGLLIQNQMIWRLPGYQHFSFGYDIVFGEQRSYPIFYFGFCNEKESNIVEDKYRQTFYEVPKELSVIPLPKCTFDVVSKFHSTVEKMRNEMALKSTASTTSTLNGGAGSVEASVSVAFSKDRSIQNSMQMESKVEGTLIESTIDCYITSVKLNEFQFSLNFLRDIATAITFDEYFSLVETYGTHYYDSAILGGQLKHTTSINEKDFSTERENEIAEQTTKSVSAKVSSPKFNVKASYSGSDNSVTSEKSMEEYNQKTSKSSIIAKGGAPGSYGTSAEGKDSTFGGWADTIDYLPVPIDPQLKRIAEIIPKTWKTPQGKRVFDLWYAAEQKYYELEGGLLQSRLSLAKSNTFVLWMGAFASESKPFNTPVKLAMEVNVKGSISTVDFQALRKEFGTNQFDIQNINRPFDFQYITPTFKVNWTPSSNSVVKLVSSMKSKKTFVEKTKRIGFESNITHIENMVFMNVGETTKFPNPYLWDADKYDSYEKDYNILKPYFFDDNGVLIEPTISKDSGYLLIPPMPMAYKSIAINIHTGGYVTVLYVDYNVSINQRQLISIPQEHLAKILVATSIDYTPNYENFHHLGESYSWYNDDDGPTKDYWYWHKTQNMRPLFAKLAGKYGNDQCPMAINYDNTCNLEDCLSGDRLQSITSIFIPVGEPTYFFLPNKIVPLYSESVNRVHSKSIFTQVQRTDNVQDKADEVTTKELSIVHCTVVINLKVQNYISVPAGFDVSSGSSYSSFWVYLSADCLKLMRWLNSE</sequence>
<reference evidence="8 9" key="1">
    <citation type="journal article" date="2011" name="Genome Res.">
        <title>Phylogeny-wide analysis of social amoeba genomes highlights ancient origins for complex intercellular communication.</title>
        <authorList>
            <person name="Heidel A.J."/>
            <person name="Lawal H.M."/>
            <person name="Felder M."/>
            <person name="Schilde C."/>
            <person name="Helps N.R."/>
            <person name="Tunggal B."/>
            <person name="Rivero F."/>
            <person name="John U."/>
            <person name="Schleicher M."/>
            <person name="Eichinger L."/>
            <person name="Platzer M."/>
            <person name="Noegel A.A."/>
            <person name="Schaap P."/>
            <person name="Gloeckner G."/>
        </authorList>
    </citation>
    <scope>NUCLEOTIDE SEQUENCE [LARGE SCALE GENOMIC DNA]</scope>
    <source>
        <strain evidence="9">ATCC 26659 / Pp 5 / PN500</strain>
    </source>
</reference>
<comment type="subcellular location">
    <subcellularLocation>
        <location evidence="1">Membrane</location>
    </subcellularLocation>
    <subcellularLocation>
        <location evidence="2">Secreted</location>
    </subcellularLocation>
</comment>
<dbReference type="GO" id="GO:0031640">
    <property type="term" value="P:killing of cells of another organism"/>
    <property type="evidence" value="ECO:0007669"/>
    <property type="project" value="UniProtKB-KW"/>
</dbReference>
<evidence type="ECO:0000313" key="9">
    <source>
        <dbReference type="Proteomes" id="UP000001396"/>
    </source>
</evidence>
<dbReference type="AlphaFoldDB" id="D3BRC4"/>
<evidence type="ECO:0000256" key="3">
    <source>
        <dbReference type="ARBA" id="ARBA00022525"/>
    </source>
</evidence>
<dbReference type="PANTHER" id="PTHR45742:SF8">
    <property type="entry name" value="FLOCCULATION PROTEIN FLO11"/>
    <property type="match status" value="1"/>
</dbReference>
<dbReference type="InParanoid" id="D3BRC4"/>
<dbReference type="Proteomes" id="UP000001396">
    <property type="component" value="Unassembled WGS sequence"/>
</dbReference>
<keyword evidence="5" id="KW-0472">Membrane</keyword>
<keyword evidence="9" id="KW-1185">Reference proteome</keyword>
<evidence type="ECO:0000256" key="6">
    <source>
        <dbReference type="ARBA" id="ARBA00023157"/>
    </source>
</evidence>
<protein>
    <recommendedName>
        <fullName evidence="7">MACPF domain-containing protein</fullName>
    </recommendedName>
</protein>
<dbReference type="InterPro" id="IPR020864">
    <property type="entry name" value="MACPF"/>
</dbReference>
<dbReference type="GO" id="GO:0005576">
    <property type="term" value="C:extracellular region"/>
    <property type="evidence" value="ECO:0007669"/>
    <property type="project" value="UniProtKB-SubCell"/>
</dbReference>
<evidence type="ECO:0000256" key="4">
    <source>
        <dbReference type="ARBA" id="ARBA00022852"/>
    </source>
</evidence>
<evidence type="ECO:0000259" key="7">
    <source>
        <dbReference type="PROSITE" id="PS51412"/>
    </source>
</evidence>
<evidence type="ECO:0000256" key="1">
    <source>
        <dbReference type="ARBA" id="ARBA00004370"/>
    </source>
</evidence>
<comment type="caution">
    <text evidence="8">The sequence shown here is derived from an EMBL/GenBank/DDBJ whole genome shotgun (WGS) entry which is preliminary data.</text>
</comment>
<dbReference type="GO" id="GO:0016020">
    <property type="term" value="C:membrane"/>
    <property type="evidence" value="ECO:0007669"/>
    <property type="project" value="UniProtKB-SubCell"/>
</dbReference>
<gene>
    <name evidence="8" type="ORF">PPL_10532</name>
</gene>
<dbReference type="TCDB" id="1.C.39.1.2">
    <property type="family name" value="the membrane attack complex/perforin (macpf) family"/>
</dbReference>
<keyword evidence="3" id="KW-0964">Secreted</keyword>
<dbReference type="PANTHER" id="PTHR45742">
    <property type="entry name" value="COMPLEMENT COMPONENT C6"/>
    <property type="match status" value="1"/>
</dbReference>
<organism evidence="8 9">
    <name type="scientific">Heterostelium pallidum (strain ATCC 26659 / Pp 5 / PN500)</name>
    <name type="common">Cellular slime mold</name>
    <name type="synonym">Polysphondylium pallidum</name>
    <dbReference type="NCBI Taxonomy" id="670386"/>
    <lineage>
        <taxon>Eukaryota</taxon>
        <taxon>Amoebozoa</taxon>
        <taxon>Evosea</taxon>
        <taxon>Eumycetozoa</taxon>
        <taxon>Dictyostelia</taxon>
        <taxon>Acytosteliales</taxon>
        <taxon>Acytosteliaceae</taxon>
        <taxon>Heterostelium</taxon>
    </lineage>
</organism>
<keyword evidence="4" id="KW-0204">Cytolysis</keyword>
<dbReference type="Pfam" id="PF01823">
    <property type="entry name" value="MACPF"/>
    <property type="match status" value="1"/>
</dbReference>
<keyword evidence="6" id="KW-1015">Disulfide bond</keyword>
<accession>D3BRC4</accession>
<evidence type="ECO:0000313" key="8">
    <source>
        <dbReference type="EMBL" id="EFA75956.1"/>
    </source>
</evidence>
<dbReference type="InterPro" id="IPR011050">
    <property type="entry name" value="Pectin_lyase_fold/virulence"/>
</dbReference>
<evidence type="ECO:0000256" key="2">
    <source>
        <dbReference type="ARBA" id="ARBA00004613"/>
    </source>
</evidence>
<dbReference type="OMA" id="FGFCNEK"/>
<dbReference type="PROSITE" id="PS00279">
    <property type="entry name" value="MACPF_1"/>
    <property type="match status" value="1"/>
</dbReference>
<dbReference type="GeneID" id="31366001"/>
<dbReference type="PROSITE" id="PS51412">
    <property type="entry name" value="MACPF_2"/>
    <property type="match status" value="1"/>
</dbReference>
<dbReference type="SMART" id="SM00457">
    <property type="entry name" value="MACPF"/>
    <property type="match status" value="1"/>
</dbReference>
<dbReference type="RefSeq" id="XP_020428090.1">
    <property type="nucleotide sequence ID" value="XM_020581303.1"/>
</dbReference>
<dbReference type="SUPFAM" id="SSF51126">
    <property type="entry name" value="Pectin lyase-like"/>
    <property type="match status" value="1"/>
</dbReference>
<evidence type="ECO:0000256" key="5">
    <source>
        <dbReference type="ARBA" id="ARBA00023136"/>
    </source>
</evidence>